<name>A0A8H3W373_9PEZI</name>
<dbReference type="Proteomes" id="UP000434172">
    <property type="component" value="Unassembled WGS sequence"/>
</dbReference>
<dbReference type="InterPro" id="IPR004813">
    <property type="entry name" value="OPT"/>
</dbReference>
<evidence type="ECO:0000256" key="5">
    <source>
        <dbReference type="ARBA" id="ARBA00022856"/>
    </source>
</evidence>
<comment type="similarity">
    <text evidence="2">Belongs to the oligopeptide OPT transporter family.</text>
</comment>
<dbReference type="EMBL" id="WOWK01000111">
    <property type="protein sequence ID" value="KAF0318351.1"/>
    <property type="molecule type" value="Genomic_DNA"/>
</dbReference>
<evidence type="ECO:0000256" key="9">
    <source>
        <dbReference type="SAM" id="Phobius"/>
    </source>
</evidence>
<keyword evidence="11" id="KW-1185">Reference proteome</keyword>
<comment type="subcellular location">
    <subcellularLocation>
        <location evidence="1">Membrane</location>
        <topology evidence="1">Multi-pass membrane protein</topology>
    </subcellularLocation>
</comment>
<dbReference type="GO" id="GO:0016020">
    <property type="term" value="C:membrane"/>
    <property type="evidence" value="ECO:0007669"/>
    <property type="project" value="UniProtKB-SubCell"/>
</dbReference>
<dbReference type="GO" id="GO:0015031">
    <property type="term" value="P:protein transport"/>
    <property type="evidence" value="ECO:0007669"/>
    <property type="project" value="UniProtKB-KW"/>
</dbReference>
<feature type="transmembrane region" description="Helical" evidence="9">
    <location>
        <begin position="360"/>
        <end position="380"/>
    </location>
</feature>
<feature type="transmembrane region" description="Helical" evidence="9">
    <location>
        <begin position="469"/>
        <end position="491"/>
    </location>
</feature>
<keyword evidence="3" id="KW-0813">Transport</keyword>
<evidence type="ECO:0000256" key="4">
    <source>
        <dbReference type="ARBA" id="ARBA00022692"/>
    </source>
</evidence>
<feature type="transmembrane region" description="Helical" evidence="9">
    <location>
        <begin position="440"/>
        <end position="457"/>
    </location>
</feature>
<feature type="transmembrane region" description="Helical" evidence="9">
    <location>
        <begin position="295"/>
        <end position="317"/>
    </location>
</feature>
<evidence type="ECO:0000256" key="8">
    <source>
        <dbReference type="ARBA" id="ARBA00023136"/>
    </source>
</evidence>
<dbReference type="AlphaFoldDB" id="A0A8H3W373"/>
<keyword evidence="8 9" id="KW-0472">Membrane</keyword>
<evidence type="ECO:0000256" key="3">
    <source>
        <dbReference type="ARBA" id="ARBA00022448"/>
    </source>
</evidence>
<evidence type="ECO:0000313" key="11">
    <source>
        <dbReference type="Proteomes" id="UP000434172"/>
    </source>
</evidence>
<dbReference type="Pfam" id="PF03169">
    <property type="entry name" value="OPT"/>
    <property type="match status" value="1"/>
</dbReference>
<evidence type="ECO:0000256" key="2">
    <source>
        <dbReference type="ARBA" id="ARBA00008807"/>
    </source>
</evidence>
<organism evidence="10 11">
    <name type="scientific">Colletotrichum asianum</name>
    <dbReference type="NCBI Taxonomy" id="702518"/>
    <lineage>
        <taxon>Eukaryota</taxon>
        <taxon>Fungi</taxon>
        <taxon>Dikarya</taxon>
        <taxon>Ascomycota</taxon>
        <taxon>Pezizomycotina</taxon>
        <taxon>Sordariomycetes</taxon>
        <taxon>Hypocreomycetidae</taxon>
        <taxon>Glomerellales</taxon>
        <taxon>Glomerellaceae</taxon>
        <taxon>Colletotrichum</taxon>
        <taxon>Colletotrichum gloeosporioides species complex</taxon>
    </lineage>
</organism>
<keyword evidence="7 9" id="KW-1133">Transmembrane helix</keyword>
<accession>A0A8H3W373</accession>
<proteinExistence type="inferred from homology"/>
<evidence type="ECO:0000256" key="6">
    <source>
        <dbReference type="ARBA" id="ARBA00022927"/>
    </source>
</evidence>
<feature type="transmembrane region" description="Helical" evidence="9">
    <location>
        <begin position="387"/>
        <end position="410"/>
    </location>
</feature>
<evidence type="ECO:0000256" key="7">
    <source>
        <dbReference type="ARBA" id="ARBA00022989"/>
    </source>
</evidence>
<sequence>MGTLDEKTGDTIDVVAPADVNPQMSLPDTIVLRWPQLTTPQRESFDEKISVDEVAKQLNATPEEVLEVREHSRSLSLQETREAAERLVSQHNLDPNFPAGALERLKAFLANDDILTSPDSHAREISEAKVEVSLLTTNSPYAEVRAVVDPHDDPSLPVSTIRAWVIGLAFVVFIAFINQLFSVRQPSITLRAEVVQLLAYPVGKAAERFLPDVGFTLFGVRHSLNPGPFSKKEHMLISIMASVGRTLPSSRYIIFTQWMDRYFGQKYAKSFSYQILLALSTNLMGFGLAGLCRRFLVYPAFCLWPASLVTIALNSSLHNETNHPVAGPFKKIYSISRYRFFLAAFACMFVWFWFPDYIFGALSLFNTYFTAAVLFGSLGARKVFGSGGIYTALLSAFPVGFAIPILFYVFQRRFPRTHWVAKIHPVMILSGGISWSPYNIAYMWPAVIPGWLSMVYLRQRYLAFWSKYNYVLSAALSTAIAIAAVVIFFAVSYHGFEVNWWGNHSEKGCEATACTRLKLPKGEYFGPRVGTYAG</sequence>
<feature type="transmembrane region" description="Helical" evidence="9">
    <location>
        <begin position="271"/>
        <end position="289"/>
    </location>
</feature>
<dbReference type="GO" id="GO:0035673">
    <property type="term" value="F:oligopeptide transmembrane transporter activity"/>
    <property type="evidence" value="ECO:0007669"/>
    <property type="project" value="InterPro"/>
</dbReference>
<dbReference type="OrthoDB" id="9986677at2759"/>
<keyword evidence="4 9" id="KW-0812">Transmembrane</keyword>
<feature type="transmembrane region" description="Helical" evidence="9">
    <location>
        <begin position="161"/>
        <end position="181"/>
    </location>
</feature>
<evidence type="ECO:0000256" key="1">
    <source>
        <dbReference type="ARBA" id="ARBA00004141"/>
    </source>
</evidence>
<dbReference type="InterPro" id="IPR004648">
    <property type="entry name" value="Oligpept_transpt"/>
</dbReference>
<dbReference type="PANTHER" id="PTHR22601">
    <property type="entry name" value="ISP4 LIKE PROTEIN"/>
    <property type="match status" value="1"/>
</dbReference>
<reference evidence="10 11" key="1">
    <citation type="submission" date="2019-12" db="EMBL/GenBank/DDBJ databases">
        <title>A genome sequence resource for the geographically widespread anthracnose pathogen Colletotrichum asianum.</title>
        <authorList>
            <person name="Meng Y."/>
        </authorList>
    </citation>
    <scope>NUCLEOTIDE SEQUENCE [LARGE SCALE GENOMIC DNA]</scope>
    <source>
        <strain evidence="10 11">ICMP 18580</strain>
    </source>
</reference>
<gene>
    <name evidence="10" type="ORF">GQ607_014380</name>
</gene>
<feature type="transmembrane region" description="Helical" evidence="9">
    <location>
        <begin position="338"/>
        <end position="354"/>
    </location>
</feature>
<evidence type="ECO:0000313" key="10">
    <source>
        <dbReference type="EMBL" id="KAF0318351.1"/>
    </source>
</evidence>
<dbReference type="NCBIfam" id="TIGR00728">
    <property type="entry name" value="OPT_sfam"/>
    <property type="match status" value="1"/>
</dbReference>
<keyword evidence="5" id="KW-0571">Peptide transport</keyword>
<comment type="caution">
    <text evidence="10">The sequence shown here is derived from an EMBL/GenBank/DDBJ whole genome shotgun (WGS) entry which is preliminary data.</text>
</comment>
<protein>
    <submittedName>
        <fullName evidence="10">Opt oligopeptide transporter</fullName>
    </submittedName>
</protein>
<keyword evidence="6" id="KW-0653">Protein transport</keyword>